<dbReference type="AlphaFoldDB" id="A0A3D9GPG8"/>
<gene>
    <name evidence="1" type="ORF">DFQ10_1271</name>
</gene>
<accession>A0A3D9GPG8</accession>
<evidence type="ECO:0000313" key="1">
    <source>
        <dbReference type="EMBL" id="RED37663.1"/>
    </source>
</evidence>
<evidence type="ECO:0000313" key="2">
    <source>
        <dbReference type="Proteomes" id="UP000256980"/>
    </source>
</evidence>
<reference evidence="1 2" key="1">
    <citation type="submission" date="2018-07" db="EMBL/GenBank/DDBJ databases">
        <title>Genomic Encyclopedia of Type Strains, Phase III (KMG-III): the genomes of soil and plant-associated and newly described type strains.</title>
        <authorList>
            <person name="Whitman W."/>
        </authorList>
    </citation>
    <scope>NUCLEOTIDE SEQUENCE [LARGE SCALE GENOMIC DNA]</scope>
    <source>
        <strain evidence="1 2">CECT 7946</strain>
    </source>
</reference>
<keyword evidence="2" id="KW-1185">Reference proteome</keyword>
<dbReference type="EMBL" id="QRDV01000027">
    <property type="protein sequence ID" value="RED37663.1"/>
    <property type="molecule type" value="Genomic_DNA"/>
</dbReference>
<dbReference type="Proteomes" id="UP000256980">
    <property type="component" value="Unassembled WGS sequence"/>
</dbReference>
<sequence>MGTHIDCIIPKEKEYSVEEIKQKLKSTFDRLKSELLHLEEYGTFTENVNGNWWISHIPSENGNPEYITGEGDSFSIDIYKKVIHIGCIERFSSLYLFDKNISTELFKILTELSNEFRTSEKILIGAGGFGETDHIIDMAYIENADFEQVCKKMTKLNGIPAQNLAELNEKSWYLKE</sequence>
<dbReference type="RefSeq" id="WP_115818924.1">
    <property type="nucleotide sequence ID" value="NZ_QRDV01000027.1"/>
</dbReference>
<proteinExistence type="predicted"/>
<dbReference type="OrthoDB" id="1372099at2"/>
<name>A0A3D9GPG8_9FLAO</name>
<comment type="caution">
    <text evidence="1">The sequence shown here is derived from an EMBL/GenBank/DDBJ whole genome shotgun (WGS) entry which is preliminary data.</text>
</comment>
<protein>
    <submittedName>
        <fullName evidence="1">Uncharacterized protein</fullName>
    </submittedName>
</protein>
<organism evidence="1 2">
    <name type="scientific">Winogradskyella eximia</name>
    <dbReference type="NCBI Taxonomy" id="262006"/>
    <lineage>
        <taxon>Bacteria</taxon>
        <taxon>Pseudomonadati</taxon>
        <taxon>Bacteroidota</taxon>
        <taxon>Flavobacteriia</taxon>
        <taxon>Flavobacteriales</taxon>
        <taxon>Flavobacteriaceae</taxon>
        <taxon>Winogradskyella</taxon>
    </lineage>
</organism>